<dbReference type="AlphaFoldDB" id="A0A235EVQ4"/>
<evidence type="ECO:0000313" key="1">
    <source>
        <dbReference type="EMBL" id="OYD53132.1"/>
    </source>
</evidence>
<dbReference type="Proteomes" id="UP000215181">
    <property type="component" value="Unassembled WGS sequence"/>
</dbReference>
<organism evidence="1 2">
    <name type="scientific">Thauera propionica</name>
    <dbReference type="NCBI Taxonomy" id="2019431"/>
    <lineage>
        <taxon>Bacteria</taxon>
        <taxon>Pseudomonadati</taxon>
        <taxon>Pseudomonadota</taxon>
        <taxon>Betaproteobacteria</taxon>
        <taxon>Rhodocyclales</taxon>
        <taxon>Zoogloeaceae</taxon>
        <taxon>Thauera</taxon>
    </lineage>
</organism>
<protein>
    <submittedName>
        <fullName evidence="1">Uncharacterized protein</fullName>
    </submittedName>
</protein>
<dbReference type="EMBL" id="NOIH01000015">
    <property type="protein sequence ID" value="OYD53132.1"/>
    <property type="molecule type" value="Genomic_DNA"/>
</dbReference>
<gene>
    <name evidence="1" type="ORF">CGK74_12955</name>
</gene>
<reference evidence="1 2" key="1">
    <citation type="submission" date="2017-07" db="EMBL/GenBank/DDBJ databases">
        <title>Thauera sp. KNDSS-Mac4 genome sequence and assembly.</title>
        <authorList>
            <person name="Mayilraj S."/>
        </authorList>
    </citation>
    <scope>NUCLEOTIDE SEQUENCE [LARGE SCALE GENOMIC DNA]</scope>
    <source>
        <strain evidence="1 2">KNDSS-Mac4</strain>
    </source>
</reference>
<keyword evidence="2" id="KW-1185">Reference proteome</keyword>
<sequence length="76" mass="8698">MERRENSELRARIDGIVVLVETEMVPWQIAGDSLERAGAGDHVIRRVLTPYTRIQVIDRTLSSQLGFPAVPRWLKQ</sequence>
<dbReference type="RefSeq" id="WP_094268876.1">
    <property type="nucleotide sequence ID" value="NZ_JAQVFK010000049.1"/>
</dbReference>
<name>A0A235EVQ4_9RHOO</name>
<accession>A0A235EVQ4</accession>
<comment type="caution">
    <text evidence="1">The sequence shown here is derived from an EMBL/GenBank/DDBJ whole genome shotgun (WGS) entry which is preliminary data.</text>
</comment>
<proteinExistence type="predicted"/>
<evidence type="ECO:0000313" key="2">
    <source>
        <dbReference type="Proteomes" id="UP000215181"/>
    </source>
</evidence>